<comment type="similarity">
    <text evidence="1">Belongs to the oxygen-dependent FAD-linked oxidoreductase family.</text>
</comment>
<dbReference type="AlphaFoldDB" id="A0A2Z4IXH8"/>
<dbReference type="SUPFAM" id="SSF56176">
    <property type="entry name" value="FAD-binding/transporter-associated domain-like"/>
    <property type="match status" value="1"/>
</dbReference>
<dbReference type="PANTHER" id="PTHR42973">
    <property type="entry name" value="BINDING OXIDOREDUCTASE, PUTATIVE (AFU_ORTHOLOGUE AFUA_1G17690)-RELATED"/>
    <property type="match status" value="1"/>
</dbReference>
<dbReference type="Proteomes" id="UP000249616">
    <property type="component" value="Chromosome"/>
</dbReference>
<dbReference type="KEGG" id="scad:DN051_13735"/>
<accession>A0A2Z4IXH8</accession>
<dbReference type="Gene3D" id="3.30.465.10">
    <property type="match status" value="1"/>
</dbReference>
<evidence type="ECO:0000256" key="2">
    <source>
        <dbReference type="ARBA" id="ARBA00022630"/>
    </source>
</evidence>
<gene>
    <name evidence="6" type="ORF">DN051_13735</name>
</gene>
<evidence type="ECO:0000256" key="3">
    <source>
        <dbReference type="ARBA" id="ARBA00022827"/>
    </source>
</evidence>
<keyword evidence="4" id="KW-0560">Oxidoreductase</keyword>
<proteinExistence type="inferred from homology"/>
<dbReference type="InterPro" id="IPR016166">
    <property type="entry name" value="FAD-bd_PCMH"/>
</dbReference>
<dbReference type="EMBL" id="CP030073">
    <property type="protein sequence ID" value="AWW37582.1"/>
    <property type="molecule type" value="Genomic_DNA"/>
</dbReference>
<keyword evidence="7" id="KW-1185">Reference proteome</keyword>
<evidence type="ECO:0000313" key="6">
    <source>
        <dbReference type="EMBL" id="AWW37582.1"/>
    </source>
</evidence>
<dbReference type="Pfam" id="PF01565">
    <property type="entry name" value="FAD_binding_4"/>
    <property type="match status" value="1"/>
</dbReference>
<dbReference type="InterPro" id="IPR006094">
    <property type="entry name" value="Oxid_FAD_bind_N"/>
</dbReference>
<evidence type="ECO:0000256" key="1">
    <source>
        <dbReference type="ARBA" id="ARBA00005466"/>
    </source>
</evidence>
<name>A0A2Z4IXH8_9ACTN</name>
<evidence type="ECO:0000256" key="4">
    <source>
        <dbReference type="ARBA" id="ARBA00023002"/>
    </source>
</evidence>
<dbReference type="InterPro" id="IPR036318">
    <property type="entry name" value="FAD-bd_PCMH-like_sf"/>
</dbReference>
<organism evidence="6 7">
    <name type="scientific">Streptomyces cadmiisoli</name>
    <dbReference type="NCBI Taxonomy" id="2184053"/>
    <lineage>
        <taxon>Bacteria</taxon>
        <taxon>Bacillati</taxon>
        <taxon>Actinomycetota</taxon>
        <taxon>Actinomycetes</taxon>
        <taxon>Kitasatosporales</taxon>
        <taxon>Streptomycetaceae</taxon>
        <taxon>Streptomyces</taxon>
        <taxon>Streptomyces aurantiacus group</taxon>
    </lineage>
</organism>
<reference evidence="6 7" key="1">
    <citation type="journal article" date="2019" name="Int. J. Syst. Evol. Microbiol.">
        <title>Streptomyces cadmiisoli sp. nov., a novel actinomycete isolated from cadmium-contaminated soil.</title>
        <authorList>
            <person name="Li K."/>
            <person name="Tang X."/>
            <person name="Zhao J."/>
            <person name="Guo Y."/>
            <person name="Tang Y."/>
            <person name="Gao J."/>
        </authorList>
    </citation>
    <scope>NUCLEOTIDE SEQUENCE [LARGE SCALE GENOMIC DNA]</scope>
    <source>
        <strain evidence="6 7">ZFG47</strain>
    </source>
</reference>
<evidence type="ECO:0000313" key="7">
    <source>
        <dbReference type="Proteomes" id="UP000249616"/>
    </source>
</evidence>
<keyword evidence="3" id="KW-0274">FAD</keyword>
<dbReference type="PROSITE" id="PS51387">
    <property type="entry name" value="FAD_PCMH"/>
    <property type="match status" value="1"/>
</dbReference>
<dbReference type="InterPro" id="IPR050416">
    <property type="entry name" value="FAD-linked_Oxidoreductase"/>
</dbReference>
<sequence>MTIENEASALAGVLADSVAGPVLLPDDSGFTEELASFQLGLRHQPDLVVGARDAADVRTVLRLAGEHGVPVTVHNTGHGMRFAANEGVVVTLRRMNGVLIDPVARTARVGGGATWNDVLAAAAPHGLVPPSGSLGCVGAVGYTLGGGISLLARSDGWASDLVRSFTVVTDEGEEREVGPRDAEWFAHLRGSGPMRGEVVTGMTVGLLSEGPLQGGGLTFDIGATGSKGDPAVLHAFQEWTADLPEELTSTLRVMSFPDLDYLPPMLRGRRIARVAVALRGSREEADRLVAPLRRVAPPIEDTLAPMPFAEYERVHAEPDNPGPYIGENLLVDALDTTALENLARLDGPTMVIVNIRHLGGALARPATVPDTVQGRDARYLVAAVAPVDPCVSVTHPAAAHDQANPGWALEPFGTAAVGVSPGFTVGPRGRS</sequence>
<dbReference type="RefSeq" id="WP_053757273.1">
    <property type="nucleotide sequence ID" value="NZ_CBDRHE010000010.1"/>
</dbReference>
<dbReference type="Gene3D" id="3.40.462.20">
    <property type="match status" value="1"/>
</dbReference>
<protein>
    <submittedName>
        <fullName evidence="6">FAD-binding oxidoreductase</fullName>
    </submittedName>
</protein>
<keyword evidence="2" id="KW-0285">Flavoprotein</keyword>
<dbReference type="PANTHER" id="PTHR42973:SF7">
    <property type="entry name" value="FAD-BINDING PCMH-TYPE DOMAIN-CONTAINING PROTEIN"/>
    <property type="match status" value="1"/>
</dbReference>
<evidence type="ECO:0000259" key="5">
    <source>
        <dbReference type="PROSITE" id="PS51387"/>
    </source>
</evidence>
<dbReference type="InterPro" id="IPR016169">
    <property type="entry name" value="FAD-bd_PCMH_sub2"/>
</dbReference>
<dbReference type="GO" id="GO:0071949">
    <property type="term" value="F:FAD binding"/>
    <property type="evidence" value="ECO:0007669"/>
    <property type="project" value="InterPro"/>
</dbReference>
<dbReference type="GO" id="GO:0016491">
    <property type="term" value="F:oxidoreductase activity"/>
    <property type="evidence" value="ECO:0007669"/>
    <property type="project" value="UniProtKB-KW"/>
</dbReference>
<feature type="domain" description="FAD-binding PCMH-type" evidence="5">
    <location>
        <begin position="41"/>
        <end position="209"/>
    </location>
</feature>